<dbReference type="AlphaFoldDB" id="A0AA39WRI5"/>
<reference evidence="2" key="1">
    <citation type="submission" date="2023-06" db="EMBL/GenBank/DDBJ databases">
        <title>Genome-scale phylogeny and comparative genomics of the fungal order Sordariales.</title>
        <authorList>
            <consortium name="Lawrence Berkeley National Laboratory"/>
            <person name="Hensen N."/>
            <person name="Bonometti L."/>
            <person name="Westerberg I."/>
            <person name="Brannstrom I.O."/>
            <person name="Guillou S."/>
            <person name="Cros-Aarteil S."/>
            <person name="Calhoun S."/>
            <person name="Haridas S."/>
            <person name="Kuo A."/>
            <person name="Mondo S."/>
            <person name="Pangilinan J."/>
            <person name="Riley R."/>
            <person name="Labutti K."/>
            <person name="Andreopoulos B."/>
            <person name="Lipzen A."/>
            <person name="Chen C."/>
            <person name="Yanf M."/>
            <person name="Daum C."/>
            <person name="Ng V."/>
            <person name="Clum A."/>
            <person name="Steindorff A."/>
            <person name="Ohm R."/>
            <person name="Martin F."/>
            <person name="Silar P."/>
            <person name="Natvig D."/>
            <person name="Lalanne C."/>
            <person name="Gautier V."/>
            <person name="Ament-Velasquez S.L."/>
            <person name="Kruys A."/>
            <person name="Hutchinson M.I."/>
            <person name="Powell A.J."/>
            <person name="Barry K."/>
            <person name="Miller A.N."/>
            <person name="Grigoriev I.V."/>
            <person name="Debuchy R."/>
            <person name="Gladieux P."/>
            <person name="Thoren M.H."/>
            <person name="Johannesson H."/>
        </authorList>
    </citation>
    <scope>NUCLEOTIDE SEQUENCE</scope>
    <source>
        <strain evidence="2">CBS 606.72</strain>
    </source>
</reference>
<proteinExistence type="predicted"/>
<dbReference type="EMBL" id="JAULSU010000004">
    <property type="protein sequence ID" value="KAK0620259.1"/>
    <property type="molecule type" value="Genomic_DNA"/>
</dbReference>
<accession>A0AA39WRI5</accession>
<organism evidence="2 3">
    <name type="scientific">Immersiella caudata</name>
    <dbReference type="NCBI Taxonomy" id="314043"/>
    <lineage>
        <taxon>Eukaryota</taxon>
        <taxon>Fungi</taxon>
        <taxon>Dikarya</taxon>
        <taxon>Ascomycota</taxon>
        <taxon>Pezizomycotina</taxon>
        <taxon>Sordariomycetes</taxon>
        <taxon>Sordariomycetidae</taxon>
        <taxon>Sordariales</taxon>
        <taxon>Lasiosphaeriaceae</taxon>
        <taxon>Immersiella</taxon>
    </lineage>
</organism>
<evidence type="ECO:0000256" key="1">
    <source>
        <dbReference type="SAM" id="MobiDB-lite"/>
    </source>
</evidence>
<feature type="compositionally biased region" description="Polar residues" evidence="1">
    <location>
        <begin position="86"/>
        <end position="97"/>
    </location>
</feature>
<evidence type="ECO:0000313" key="3">
    <source>
        <dbReference type="Proteomes" id="UP001175000"/>
    </source>
</evidence>
<comment type="caution">
    <text evidence="2">The sequence shown here is derived from an EMBL/GenBank/DDBJ whole genome shotgun (WGS) entry which is preliminary data.</text>
</comment>
<dbReference type="Proteomes" id="UP001175000">
    <property type="component" value="Unassembled WGS sequence"/>
</dbReference>
<feature type="region of interest" description="Disordered" evidence="1">
    <location>
        <begin position="67"/>
        <end position="97"/>
    </location>
</feature>
<sequence>MAPRCLFRVLVIMCHPISLPTRRNWVILMALLELLFRYATNRCSPLRCRKWRTDWLGRSNFAASRSIGDPASTAREPGRVERTAGFGQSQDAKSGVSQMPVVPAFGSRLGAQMGRQFIGARFDDGC</sequence>
<protein>
    <submittedName>
        <fullName evidence="2">Uncharacterized protein</fullName>
    </submittedName>
</protein>
<name>A0AA39WRI5_9PEZI</name>
<keyword evidence="3" id="KW-1185">Reference proteome</keyword>
<evidence type="ECO:0000313" key="2">
    <source>
        <dbReference type="EMBL" id="KAK0620259.1"/>
    </source>
</evidence>
<gene>
    <name evidence="2" type="ORF">B0T14DRAFT_226580</name>
</gene>